<organism evidence="4">
    <name type="scientific">marine sediment metagenome</name>
    <dbReference type="NCBI Taxonomy" id="412755"/>
    <lineage>
        <taxon>unclassified sequences</taxon>
        <taxon>metagenomes</taxon>
        <taxon>ecological metagenomes</taxon>
    </lineage>
</organism>
<evidence type="ECO:0008006" key="5">
    <source>
        <dbReference type="Google" id="ProtNLM"/>
    </source>
</evidence>
<dbReference type="PANTHER" id="PTHR43818:SF11">
    <property type="entry name" value="BCDNA.GH03377"/>
    <property type="match status" value="1"/>
</dbReference>
<keyword evidence="1" id="KW-0560">Oxidoreductase</keyword>
<accession>A0A0F9F9G4</accession>
<dbReference type="Pfam" id="PF22725">
    <property type="entry name" value="GFO_IDH_MocA_C3"/>
    <property type="match status" value="1"/>
</dbReference>
<dbReference type="GO" id="GO:0000166">
    <property type="term" value="F:nucleotide binding"/>
    <property type="evidence" value="ECO:0007669"/>
    <property type="project" value="InterPro"/>
</dbReference>
<reference evidence="4" key="1">
    <citation type="journal article" date="2015" name="Nature">
        <title>Complex archaea that bridge the gap between prokaryotes and eukaryotes.</title>
        <authorList>
            <person name="Spang A."/>
            <person name="Saw J.H."/>
            <person name="Jorgensen S.L."/>
            <person name="Zaremba-Niedzwiedzka K."/>
            <person name="Martijn J."/>
            <person name="Lind A.E."/>
            <person name="van Eijk R."/>
            <person name="Schleper C."/>
            <person name="Guy L."/>
            <person name="Ettema T.J."/>
        </authorList>
    </citation>
    <scope>NUCLEOTIDE SEQUENCE</scope>
</reference>
<comment type="caution">
    <text evidence="4">The sequence shown here is derived from an EMBL/GenBank/DDBJ whole genome shotgun (WGS) entry which is preliminary data.</text>
</comment>
<protein>
    <recommendedName>
        <fullName evidence="5">Gfo/Idh/MocA-like oxidoreductase N-terminal domain-containing protein</fullName>
    </recommendedName>
</protein>
<feature type="non-terminal residue" evidence="4">
    <location>
        <position position="323"/>
    </location>
</feature>
<gene>
    <name evidence="4" type="ORF">LCGC14_2270950</name>
</gene>
<evidence type="ECO:0000313" key="4">
    <source>
        <dbReference type="EMBL" id="KKL53885.1"/>
    </source>
</evidence>
<name>A0A0F9F9G4_9ZZZZ</name>
<evidence type="ECO:0000256" key="1">
    <source>
        <dbReference type="ARBA" id="ARBA00023002"/>
    </source>
</evidence>
<dbReference type="InterPro" id="IPR050463">
    <property type="entry name" value="Gfo/Idh/MocA_oxidrdct_glycsds"/>
</dbReference>
<dbReference type="InterPro" id="IPR000683">
    <property type="entry name" value="Gfo/Idh/MocA-like_OxRdtase_N"/>
</dbReference>
<dbReference type="InterPro" id="IPR036291">
    <property type="entry name" value="NAD(P)-bd_dom_sf"/>
</dbReference>
<evidence type="ECO:0000259" key="2">
    <source>
        <dbReference type="Pfam" id="PF01408"/>
    </source>
</evidence>
<dbReference type="Gene3D" id="3.30.360.10">
    <property type="entry name" value="Dihydrodipicolinate Reductase, domain 2"/>
    <property type="match status" value="1"/>
</dbReference>
<feature type="domain" description="GFO/IDH/MocA-like oxidoreductase" evidence="3">
    <location>
        <begin position="131"/>
        <end position="290"/>
    </location>
</feature>
<dbReference type="PANTHER" id="PTHR43818">
    <property type="entry name" value="BCDNA.GH03377"/>
    <property type="match status" value="1"/>
</dbReference>
<evidence type="ECO:0000259" key="3">
    <source>
        <dbReference type="Pfam" id="PF22725"/>
    </source>
</evidence>
<dbReference type="EMBL" id="LAZR01031392">
    <property type="protein sequence ID" value="KKL53885.1"/>
    <property type="molecule type" value="Genomic_DNA"/>
</dbReference>
<dbReference type="AlphaFoldDB" id="A0A0F9F9G4"/>
<dbReference type="Pfam" id="PF01408">
    <property type="entry name" value="GFO_IDH_MocA"/>
    <property type="match status" value="1"/>
</dbReference>
<dbReference type="GO" id="GO:0016491">
    <property type="term" value="F:oxidoreductase activity"/>
    <property type="evidence" value="ECO:0007669"/>
    <property type="project" value="UniProtKB-KW"/>
</dbReference>
<dbReference type="InterPro" id="IPR055170">
    <property type="entry name" value="GFO_IDH_MocA-like_dom"/>
</dbReference>
<dbReference type="Gene3D" id="3.40.50.720">
    <property type="entry name" value="NAD(P)-binding Rossmann-like Domain"/>
    <property type="match status" value="1"/>
</dbReference>
<proteinExistence type="predicted"/>
<dbReference type="SUPFAM" id="SSF51735">
    <property type="entry name" value="NAD(P)-binding Rossmann-fold domains"/>
    <property type="match status" value="1"/>
</dbReference>
<sequence length="323" mass="36586">MDKMRLGMIGTGGRGGMYKRWMEDPRVEVVAGADVDPAAMEAFSQDLPEALAAEDYRRVLDRTDVDAVAVCTPDFLHHEHAVAALEAGKHLFCEKPLAITIEDCDDILRAWQASGKRMMVGFNMRYAYFCAKMKELVDAGAIGEIKTVWTRHFVGFGGKFYYHDWHANRKNTTGLLLQKATHDLDVMHWICNTHTVRTSAFGKLMYYGGDKPDDLRCPACDIAEECFEERAKWGGREDDLCAFRKEVDVEDVSMMIMQYANGVQAAYQQCHFTPDAWRNYTFIGTEGRLENFNDSGECLVRVWNKRQDCYVADGDETFDTAGG</sequence>
<dbReference type="SUPFAM" id="SSF55347">
    <property type="entry name" value="Glyceraldehyde-3-phosphate dehydrogenase-like, C-terminal domain"/>
    <property type="match status" value="1"/>
</dbReference>
<feature type="domain" description="Gfo/Idh/MocA-like oxidoreductase N-terminal" evidence="2">
    <location>
        <begin position="5"/>
        <end position="122"/>
    </location>
</feature>